<dbReference type="InterPro" id="IPR002656">
    <property type="entry name" value="Acyl_transf_3_dom"/>
</dbReference>
<dbReference type="PANTHER" id="PTHR23028">
    <property type="entry name" value="ACETYLTRANSFERASE"/>
    <property type="match status" value="1"/>
</dbReference>
<protein>
    <submittedName>
        <fullName evidence="4">Acyltransferase</fullName>
    </submittedName>
</protein>
<dbReference type="Pfam" id="PF01757">
    <property type="entry name" value="Acyl_transf_3"/>
    <property type="match status" value="1"/>
</dbReference>
<dbReference type="GO" id="GO:0009103">
    <property type="term" value="P:lipopolysaccharide biosynthetic process"/>
    <property type="evidence" value="ECO:0007669"/>
    <property type="project" value="TreeGrafter"/>
</dbReference>
<organism evidence="4 5">
    <name type="scientific">Thermobifida halotolerans</name>
    <dbReference type="NCBI Taxonomy" id="483545"/>
    <lineage>
        <taxon>Bacteria</taxon>
        <taxon>Bacillati</taxon>
        <taxon>Actinomycetota</taxon>
        <taxon>Actinomycetes</taxon>
        <taxon>Streptosporangiales</taxon>
        <taxon>Nocardiopsidaceae</taxon>
        <taxon>Thermobifida</taxon>
    </lineage>
</organism>
<keyword evidence="1" id="KW-0812">Transmembrane</keyword>
<proteinExistence type="predicted"/>
<reference evidence="4" key="1">
    <citation type="submission" date="2020-10" db="EMBL/GenBank/DDBJ databases">
        <title>De novo genome project of the cellulose decomposer Thermobifida halotolerans type strain.</title>
        <authorList>
            <person name="Nagy I."/>
            <person name="Horvath B."/>
            <person name="Kukolya J."/>
            <person name="Nagy I."/>
            <person name="Orsini M."/>
        </authorList>
    </citation>
    <scope>NUCLEOTIDE SEQUENCE</scope>
    <source>
        <strain evidence="4">DSM 44931</strain>
    </source>
</reference>
<keyword evidence="1" id="KW-0472">Membrane</keyword>
<keyword evidence="4" id="KW-0012">Acyltransferase</keyword>
<feature type="transmembrane region" description="Helical" evidence="1">
    <location>
        <begin position="269"/>
        <end position="288"/>
    </location>
</feature>
<evidence type="ECO:0000259" key="3">
    <source>
        <dbReference type="Pfam" id="PF19040"/>
    </source>
</evidence>
<feature type="transmembrane region" description="Helical" evidence="1">
    <location>
        <begin position="182"/>
        <end position="197"/>
    </location>
</feature>
<evidence type="ECO:0000256" key="1">
    <source>
        <dbReference type="SAM" id="Phobius"/>
    </source>
</evidence>
<gene>
    <name evidence="4" type="ORF">NI17_003870</name>
</gene>
<feature type="domain" description="SGNH" evidence="3">
    <location>
        <begin position="470"/>
        <end position="699"/>
    </location>
</feature>
<evidence type="ECO:0000259" key="2">
    <source>
        <dbReference type="Pfam" id="PF01757"/>
    </source>
</evidence>
<dbReference type="KEGG" id="thao:NI17_003870"/>
<keyword evidence="4" id="KW-0808">Transferase</keyword>
<feature type="domain" description="Acyltransferase 3" evidence="2">
    <location>
        <begin position="44"/>
        <end position="376"/>
    </location>
</feature>
<feature type="transmembrane region" description="Helical" evidence="1">
    <location>
        <begin position="396"/>
        <end position="414"/>
    </location>
</feature>
<sequence length="709" mass="76255">MGTAPACDRRLERYLVSVDAPASPPVPTARALPRRPAPRRFLPEVQGLRAVAVLLVLVYHLNAAYLPGGYVGVDVFFVISGFLITSLLLREARSHGRISIGRFYVRRVRRILPAATLVLAATAVAAVVLLPSTRLEQTAVELVASAAYVENFVLAGQTVDYLAAEEAPSPVQHFWSLAVEEQFYLVWPLLFLGWAALRPRLGAGRAAAALGGAVVAVIAASFTCSVLMTAADPTAAYYLPFTRMWELAVGGLLAVVLNRWSVPDRLRGALGWAGLTAVVTAAVCYGEHTAFPGHTAALPVLGAAAVIAAGEGTGRYSAGRLLSTGPARFVGDISYALYLWHWPIIVITLGMSNTTELSPLAATLVAALSLLLAWATKIVLEDPVRERGLLNTGRSALAFALSGVLVVAGAGWGLQAHVQQVRATEFDPEVHVGPQALDAFEAEPDELTAPPYPSVLTAEDDLPDLYDDGCQSTEADTYPSPCVYGPADAETAVAIVGDSHAAHWSPALQEVADERGWRLYTFTKSSCAFTATLLVRPGEDEPYTQCQEWNTNVVAELHKLDPQIVFTSSRAQARPYGVDEDSAREELAEGMALLWNRLEEAGITVVALRDTPTTRSRVVECVDLHSPDVDPCTRERDTALRGEDPQVIAAEEGRVGDVHIVDMNDRFCLDNNCPAVIGNVIVYRDSHHITATYSRLLSEDLGERIDAAL</sequence>
<feature type="transmembrane region" description="Helical" evidence="1">
    <location>
        <begin position="71"/>
        <end position="90"/>
    </location>
</feature>
<feature type="transmembrane region" description="Helical" evidence="1">
    <location>
        <begin position="111"/>
        <end position="130"/>
    </location>
</feature>
<dbReference type="InterPro" id="IPR043968">
    <property type="entry name" value="SGNH"/>
</dbReference>
<feature type="transmembrane region" description="Helical" evidence="1">
    <location>
        <begin position="47"/>
        <end position="65"/>
    </location>
</feature>
<feature type="transmembrane region" description="Helical" evidence="1">
    <location>
        <begin position="209"/>
        <end position="231"/>
    </location>
</feature>
<feature type="transmembrane region" description="Helical" evidence="1">
    <location>
        <begin position="333"/>
        <end position="351"/>
    </location>
</feature>
<evidence type="ECO:0000313" key="5">
    <source>
        <dbReference type="Proteomes" id="UP000265719"/>
    </source>
</evidence>
<accession>A0AA97LYT8</accession>
<keyword evidence="1" id="KW-1133">Transmembrane helix</keyword>
<dbReference type="AlphaFoldDB" id="A0AA97LYT8"/>
<dbReference type="InterPro" id="IPR050879">
    <property type="entry name" value="Acyltransferase_3"/>
</dbReference>
<dbReference type="GO" id="GO:0016747">
    <property type="term" value="F:acyltransferase activity, transferring groups other than amino-acyl groups"/>
    <property type="evidence" value="ECO:0007669"/>
    <property type="project" value="InterPro"/>
</dbReference>
<dbReference type="PANTHER" id="PTHR23028:SF53">
    <property type="entry name" value="ACYL_TRANSF_3 DOMAIN-CONTAINING PROTEIN"/>
    <property type="match status" value="1"/>
</dbReference>
<dbReference type="Pfam" id="PF19040">
    <property type="entry name" value="SGNH"/>
    <property type="match status" value="1"/>
</dbReference>
<dbReference type="Proteomes" id="UP000265719">
    <property type="component" value="Chromosome"/>
</dbReference>
<dbReference type="GO" id="GO:0016020">
    <property type="term" value="C:membrane"/>
    <property type="evidence" value="ECO:0007669"/>
    <property type="project" value="TreeGrafter"/>
</dbReference>
<feature type="transmembrane region" description="Helical" evidence="1">
    <location>
        <begin position="357"/>
        <end position="375"/>
    </location>
</feature>
<name>A0AA97LYT8_9ACTN</name>
<keyword evidence="5" id="KW-1185">Reference proteome</keyword>
<feature type="transmembrane region" description="Helical" evidence="1">
    <location>
        <begin position="237"/>
        <end position="257"/>
    </location>
</feature>
<evidence type="ECO:0000313" key="4">
    <source>
        <dbReference type="EMBL" id="UOE20383.1"/>
    </source>
</evidence>
<dbReference type="EMBL" id="CP063196">
    <property type="protein sequence ID" value="UOE20383.1"/>
    <property type="molecule type" value="Genomic_DNA"/>
</dbReference>